<keyword evidence="3" id="KW-0548">Nucleotidyltransferase</keyword>
<dbReference type="Pfam" id="PF00078">
    <property type="entry name" value="RVT_1"/>
    <property type="match status" value="1"/>
</dbReference>
<accession>A0AAW2UUB1</accession>
<dbReference type="SUPFAM" id="SSF56672">
    <property type="entry name" value="DNA/RNA polymerases"/>
    <property type="match status" value="1"/>
</dbReference>
<name>A0AAW2UUB1_9LAMI</name>
<dbReference type="InterPro" id="IPR052343">
    <property type="entry name" value="Retrotransposon-Effector_Assoc"/>
</dbReference>
<sequence length="542" mass="60024">MDAAGENGDPIAGDDGMVDKGGTIVMAETDSVAEESGGRARPVPVRWAKPRSDPNLPPAPAAVQLPLIHEETLGEAQTMQDPCMERTLPRQNSVDEVGVEQMETDGVAHDLDVGVSSTNRVVQFVATSLGSQDRRSRSWYPLRWGLRGATSRFAGRCDANTGTNDCCGSADPSGDADCRRILQGCWRWFAASRPPEWSRGRASEQVILCPCCNNGQNYSGLRVATNAPKFSLGEWSRDEQQSESFKYRLRAEPLLVNKMGSLMNLFHSTKRLLGGERTNRFIDLSFLRPWARYLLSEEDSTALIKPVTAAEVKMAFFDVAEDKSPGPDGYSFGFFKAAWPIVGEEVTQAILEFFLHGKLLKQVNATLLVLIPKVQAPSRVSDFRPISCCNVLYKVITKIIVQRLRPVLDNLISPSQNAFVPGRSIGDNILLAQELFTGYNQQHLPPRCALKVDLRKAYDTVEWDFMLATLNLFRFPPQFIRWIEECITSTSFSVCLNGTPHGFFAGAQGLRQGDPMSPYLFVLVMEVLESARPGLKGPSREI</sequence>
<reference evidence="3" key="1">
    <citation type="submission" date="2020-06" db="EMBL/GenBank/DDBJ databases">
        <authorList>
            <person name="Li T."/>
            <person name="Hu X."/>
            <person name="Zhang T."/>
            <person name="Song X."/>
            <person name="Zhang H."/>
            <person name="Dai N."/>
            <person name="Sheng W."/>
            <person name="Hou X."/>
            <person name="Wei L."/>
        </authorList>
    </citation>
    <scope>NUCLEOTIDE SEQUENCE</scope>
    <source>
        <strain evidence="3">KEN1</strain>
        <tissue evidence="3">Leaf</tissue>
    </source>
</reference>
<dbReference type="InterPro" id="IPR043502">
    <property type="entry name" value="DNA/RNA_pol_sf"/>
</dbReference>
<feature type="region of interest" description="Disordered" evidence="1">
    <location>
        <begin position="29"/>
        <end position="57"/>
    </location>
</feature>
<dbReference type="GO" id="GO:0003964">
    <property type="term" value="F:RNA-directed DNA polymerase activity"/>
    <property type="evidence" value="ECO:0007669"/>
    <property type="project" value="UniProtKB-KW"/>
</dbReference>
<keyword evidence="3" id="KW-0695">RNA-directed DNA polymerase</keyword>
<evidence type="ECO:0000313" key="3">
    <source>
        <dbReference type="EMBL" id="KAL0420739.1"/>
    </source>
</evidence>
<gene>
    <name evidence="3" type="ORF">Slati_3096800</name>
</gene>
<organism evidence="3">
    <name type="scientific">Sesamum latifolium</name>
    <dbReference type="NCBI Taxonomy" id="2727402"/>
    <lineage>
        <taxon>Eukaryota</taxon>
        <taxon>Viridiplantae</taxon>
        <taxon>Streptophyta</taxon>
        <taxon>Embryophyta</taxon>
        <taxon>Tracheophyta</taxon>
        <taxon>Spermatophyta</taxon>
        <taxon>Magnoliopsida</taxon>
        <taxon>eudicotyledons</taxon>
        <taxon>Gunneridae</taxon>
        <taxon>Pentapetalae</taxon>
        <taxon>asterids</taxon>
        <taxon>lamiids</taxon>
        <taxon>Lamiales</taxon>
        <taxon>Pedaliaceae</taxon>
        <taxon>Sesamum</taxon>
    </lineage>
</organism>
<comment type="caution">
    <text evidence="3">The sequence shown here is derived from an EMBL/GenBank/DDBJ whole genome shotgun (WGS) entry which is preliminary data.</text>
</comment>
<evidence type="ECO:0000256" key="1">
    <source>
        <dbReference type="SAM" id="MobiDB-lite"/>
    </source>
</evidence>
<dbReference type="PANTHER" id="PTHR46890:SF48">
    <property type="entry name" value="RNA-DIRECTED DNA POLYMERASE"/>
    <property type="match status" value="1"/>
</dbReference>
<proteinExistence type="predicted"/>
<dbReference type="PROSITE" id="PS50878">
    <property type="entry name" value="RT_POL"/>
    <property type="match status" value="1"/>
</dbReference>
<feature type="domain" description="Reverse transcriptase" evidence="2">
    <location>
        <begin position="352"/>
        <end position="542"/>
    </location>
</feature>
<dbReference type="EMBL" id="JACGWN010000011">
    <property type="protein sequence ID" value="KAL0420739.1"/>
    <property type="molecule type" value="Genomic_DNA"/>
</dbReference>
<dbReference type="PANTHER" id="PTHR46890">
    <property type="entry name" value="NON-LTR RETROLELEMENT REVERSE TRANSCRIPTASE-LIKE PROTEIN-RELATED"/>
    <property type="match status" value="1"/>
</dbReference>
<protein>
    <submittedName>
        <fullName evidence="3">LINE-1 reverse transcriptase</fullName>
    </submittedName>
</protein>
<keyword evidence="3" id="KW-0808">Transferase</keyword>
<dbReference type="InterPro" id="IPR000477">
    <property type="entry name" value="RT_dom"/>
</dbReference>
<evidence type="ECO:0000259" key="2">
    <source>
        <dbReference type="PROSITE" id="PS50878"/>
    </source>
</evidence>
<feature type="region of interest" description="Disordered" evidence="1">
    <location>
        <begin position="1"/>
        <end position="20"/>
    </location>
</feature>
<dbReference type="CDD" id="cd01650">
    <property type="entry name" value="RT_nLTR_like"/>
    <property type="match status" value="1"/>
</dbReference>
<reference evidence="3" key="2">
    <citation type="journal article" date="2024" name="Plant">
        <title>Genomic evolution and insights into agronomic trait innovations of Sesamum species.</title>
        <authorList>
            <person name="Miao H."/>
            <person name="Wang L."/>
            <person name="Qu L."/>
            <person name="Liu H."/>
            <person name="Sun Y."/>
            <person name="Le M."/>
            <person name="Wang Q."/>
            <person name="Wei S."/>
            <person name="Zheng Y."/>
            <person name="Lin W."/>
            <person name="Duan Y."/>
            <person name="Cao H."/>
            <person name="Xiong S."/>
            <person name="Wang X."/>
            <person name="Wei L."/>
            <person name="Li C."/>
            <person name="Ma Q."/>
            <person name="Ju M."/>
            <person name="Zhao R."/>
            <person name="Li G."/>
            <person name="Mu C."/>
            <person name="Tian Q."/>
            <person name="Mei H."/>
            <person name="Zhang T."/>
            <person name="Gao T."/>
            <person name="Zhang H."/>
        </authorList>
    </citation>
    <scope>NUCLEOTIDE SEQUENCE</scope>
    <source>
        <strain evidence="3">KEN1</strain>
    </source>
</reference>
<dbReference type="AlphaFoldDB" id="A0AAW2UUB1"/>